<dbReference type="InterPro" id="IPR000914">
    <property type="entry name" value="SBP_5_dom"/>
</dbReference>
<comment type="caution">
    <text evidence="4">The sequence shown here is derived from an EMBL/GenBank/DDBJ whole genome shotgun (WGS) entry which is preliminary data.</text>
</comment>
<dbReference type="SUPFAM" id="SSF53850">
    <property type="entry name" value="Periplasmic binding protein-like II"/>
    <property type="match status" value="1"/>
</dbReference>
<evidence type="ECO:0000313" key="5">
    <source>
        <dbReference type="Proteomes" id="UP000522163"/>
    </source>
</evidence>
<feature type="region of interest" description="Disordered" evidence="1">
    <location>
        <begin position="24"/>
        <end position="54"/>
    </location>
</feature>
<dbReference type="PROSITE" id="PS51257">
    <property type="entry name" value="PROKAR_LIPOPROTEIN"/>
    <property type="match status" value="1"/>
</dbReference>
<name>A0A7W9W322_9FIRM</name>
<dbReference type="RefSeq" id="WP_183684582.1">
    <property type="nucleotide sequence ID" value="NZ_JACHHH010000011.1"/>
</dbReference>
<dbReference type="GO" id="GO:0015833">
    <property type="term" value="P:peptide transport"/>
    <property type="evidence" value="ECO:0007669"/>
    <property type="project" value="TreeGrafter"/>
</dbReference>
<dbReference type="PANTHER" id="PTHR30290:SF59">
    <property type="entry name" value="OLIGOPEPTIDE ABC TRANSPORTER,SUBSTRATE-BINDING PROTEIN"/>
    <property type="match status" value="1"/>
</dbReference>
<feature type="signal peptide" evidence="2">
    <location>
        <begin position="1"/>
        <end position="26"/>
    </location>
</feature>
<evidence type="ECO:0000313" key="4">
    <source>
        <dbReference type="EMBL" id="MBB6042063.1"/>
    </source>
</evidence>
<dbReference type="Pfam" id="PF00496">
    <property type="entry name" value="SBP_bac_5"/>
    <property type="match status" value="1"/>
</dbReference>
<organism evidence="4 5">
    <name type="scientific">Oribacterium sinus</name>
    <dbReference type="NCBI Taxonomy" id="237576"/>
    <lineage>
        <taxon>Bacteria</taxon>
        <taxon>Bacillati</taxon>
        <taxon>Bacillota</taxon>
        <taxon>Clostridia</taxon>
        <taxon>Lachnospirales</taxon>
        <taxon>Lachnospiraceae</taxon>
        <taxon>Oribacterium</taxon>
    </lineage>
</organism>
<dbReference type="InterPro" id="IPR030678">
    <property type="entry name" value="Peptide/Ni-bd"/>
</dbReference>
<evidence type="ECO:0000256" key="2">
    <source>
        <dbReference type="SAM" id="SignalP"/>
    </source>
</evidence>
<dbReference type="Gene3D" id="3.40.190.10">
    <property type="entry name" value="Periplasmic binding protein-like II"/>
    <property type="match status" value="1"/>
</dbReference>
<dbReference type="CDD" id="cd00995">
    <property type="entry name" value="PBP2_NikA_DppA_OppA_like"/>
    <property type="match status" value="1"/>
</dbReference>
<dbReference type="GeneID" id="85015580"/>
<dbReference type="AlphaFoldDB" id="A0A7W9W322"/>
<dbReference type="Proteomes" id="UP000522163">
    <property type="component" value="Unassembled WGS sequence"/>
</dbReference>
<feature type="domain" description="Solute-binding protein family 5" evidence="3">
    <location>
        <begin position="107"/>
        <end position="456"/>
    </location>
</feature>
<dbReference type="InterPro" id="IPR039424">
    <property type="entry name" value="SBP_5"/>
</dbReference>
<dbReference type="Gene3D" id="3.10.105.10">
    <property type="entry name" value="Dipeptide-binding Protein, Domain 3"/>
    <property type="match status" value="1"/>
</dbReference>
<protein>
    <submittedName>
        <fullName evidence="4">Peptide/nickel transport system substrate-binding protein</fullName>
    </submittedName>
</protein>
<evidence type="ECO:0000259" key="3">
    <source>
        <dbReference type="Pfam" id="PF00496"/>
    </source>
</evidence>
<feature type="chain" id="PRO_5031549472" evidence="2">
    <location>
        <begin position="27"/>
        <end position="536"/>
    </location>
</feature>
<evidence type="ECO:0000256" key="1">
    <source>
        <dbReference type="SAM" id="MobiDB-lite"/>
    </source>
</evidence>
<dbReference type="PANTHER" id="PTHR30290">
    <property type="entry name" value="PERIPLASMIC BINDING COMPONENT OF ABC TRANSPORTER"/>
    <property type="match status" value="1"/>
</dbReference>
<proteinExistence type="predicted"/>
<dbReference type="GO" id="GO:0043190">
    <property type="term" value="C:ATP-binding cassette (ABC) transporter complex"/>
    <property type="evidence" value="ECO:0007669"/>
    <property type="project" value="InterPro"/>
</dbReference>
<reference evidence="4 5" key="1">
    <citation type="submission" date="2020-08" db="EMBL/GenBank/DDBJ databases">
        <title>Genomic Encyclopedia of Type Strains, Phase IV (KMG-IV): sequencing the most valuable type-strain genomes for metagenomic binning, comparative biology and taxonomic classification.</title>
        <authorList>
            <person name="Goeker M."/>
        </authorList>
    </citation>
    <scope>NUCLEOTIDE SEQUENCE [LARGE SCALE GENOMIC DNA]</scope>
    <source>
        <strain evidence="4 5">DSM 17245</strain>
    </source>
</reference>
<dbReference type="GO" id="GO:1904680">
    <property type="term" value="F:peptide transmembrane transporter activity"/>
    <property type="evidence" value="ECO:0007669"/>
    <property type="project" value="TreeGrafter"/>
</dbReference>
<accession>A0A7W9W322</accession>
<sequence length="536" mass="59887">MKKNLAKLLPLLLLSAALVACGGSKAEDKGTGASTEKAQEQNASSDGEKKVEANASGQKDSFTYIIDGDPGNTLNPLTADDRYGLMTCHAAYAPAYHIYGDGTVDYILAESMTASEDGLTLTMKLKPDLKWSDGEALTADDIVFTYDTINSLSKNLYIGDQPIKVEKQDDLSVLFKLPSVSASAMEMLSDEVSIIPKHIFEGKENTDVSLLEDKVVGAGPYVLEEYKTGEYLKFKANLNYAKGKPYIDTLIYRVIDKGDTATLAMQNGEAEAMVLSPDMIEPYRENDAFTLYNYSEGRVPYIRLNTASDNMQDKTFRSGIFHALNREEIMKAAYGDPDYYHLGYSFLPYDNQFYSEDVEKWDQDLEKAKEEVKNGPKKLTLLYPANTPILEREALAIQAECKAVGVEVELASLADAAYYKATKDLENKDYDIFLGGYVMGSDPDTFAILFSSEKDNNMNYHNTEIDKLFREGNSTLDLEKRKEIYNKVQRLVTEEAIYYPLGTNLRTLVTKKDVDPEEAQLVPIYTFGDLSKLKFK</sequence>
<dbReference type="GO" id="GO:0042597">
    <property type="term" value="C:periplasmic space"/>
    <property type="evidence" value="ECO:0007669"/>
    <property type="project" value="UniProtKB-ARBA"/>
</dbReference>
<dbReference type="EMBL" id="JACHHH010000011">
    <property type="protein sequence ID" value="MBB6042063.1"/>
    <property type="molecule type" value="Genomic_DNA"/>
</dbReference>
<keyword evidence="2" id="KW-0732">Signal</keyword>
<gene>
    <name evidence="4" type="ORF">HNQ46_002058</name>
</gene>
<dbReference type="PIRSF" id="PIRSF002741">
    <property type="entry name" value="MppA"/>
    <property type="match status" value="1"/>
</dbReference>
<feature type="compositionally biased region" description="Polar residues" evidence="1">
    <location>
        <begin position="32"/>
        <end position="45"/>
    </location>
</feature>
<dbReference type="Gene3D" id="3.90.76.10">
    <property type="entry name" value="Dipeptide-binding Protein, Domain 1"/>
    <property type="match status" value="1"/>
</dbReference>